<proteinExistence type="inferred from homology"/>
<organism evidence="3 4">
    <name type="scientific">Lepidopterella palustris CBS 459.81</name>
    <dbReference type="NCBI Taxonomy" id="1314670"/>
    <lineage>
        <taxon>Eukaryota</taxon>
        <taxon>Fungi</taxon>
        <taxon>Dikarya</taxon>
        <taxon>Ascomycota</taxon>
        <taxon>Pezizomycotina</taxon>
        <taxon>Dothideomycetes</taxon>
        <taxon>Pleosporomycetidae</taxon>
        <taxon>Mytilinidiales</taxon>
        <taxon>Argynnaceae</taxon>
        <taxon>Lepidopterella</taxon>
    </lineage>
</organism>
<dbReference type="Gene3D" id="3.30.760.10">
    <property type="entry name" value="RNA Cap, Translation Initiation Factor Eif4e"/>
    <property type="match status" value="1"/>
</dbReference>
<dbReference type="PANTHER" id="PTHR31977">
    <property type="entry name" value="UPF0696 PROTEIN C11ORF68"/>
    <property type="match status" value="1"/>
</dbReference>
<accession>A0A8E2E8U7</accession>
<evidence type="ECO:0000313" key="3">
    <source>
        <dbReference type="EMBL" id="OCK79388.1"/>
    </source>
</evidence>
<evidence type="ECO:0000256" key="1">
    <source>
        <dbReference type="ARBA" id="ARBA00010568"/>
    </source>
</evidence>
<gene>
    <name evidence="3" type="ORF">K432DRAFT_330237</name>
</gene>
<dbReference type="Proteomes" id="UP000250266">
    <property type="component" value="Unassembled WGS sequence"/>
</dbReference>
<dbReference type="SUPFAM" id="SSF55418">
    <property type="entry name" value="eIF4e-like"/>
    <property type="match status" value="1"/>
</dbReference>
<reference evidence="3 4" key="1">
    <citation type="journal article" date="2016" name="Nat. Commun.">
        <title>Ectomycorrhizal ecology is imprinted in the genome of the dominant symbiotic fungus Cenococcum geophilum.</title>
        <authorList>
            <consortium name="DOE Joint Genome Institute"/>
            <person name="Peter M."/>
            <person name="Kohler A."/>
            <person name="Ohm R.A."/>
            <person name="Kuo A."/>
            <person name="Krutzmann J."/>
            <person name="Morin E."/>
            <person name="Arend M."/>
            <person name="Barry K.W."/>
            <person name="Binder M."/>
            <person name="Choi C."/>
            <person name="Clum A."/>
            <person name="Copeland A."/>
            <person name="Grisel N."/>
            <person name="Haridas S."/>
            <person name="Kipfer T."/>
            <person name="LaButti K."/>
            <person name="Lindquist E."/>
            <person name="Lipzen A."/>
            <person name="Maire R."/>
            <person name="Meier B."/>
            <person name="Mihaltcheva S."/>
            <person name="Molinier V."/>
            <person name="Murat C."/>
            <person name="Poggeler S."/>
            <person name="Quandt C.A."/>
            <person name="Sperisen C."/>
            <person name="Tritt A."/>
            <person name="Tisserant E."/>
            <person name="Crous P.W."/>
            <person name="Henrissat B."/>
            <person name="Nehls U."/>
            <person name="Egli S."/>
            <person name="Spatafora J.W."/>
            <person name="Grigoriev I.V."/>
            <person name="Martin F.M."/>
        </authorList>
    </citation>
    <scope>NUCLEOTIDE SEQUENCE [LARGE SCALE GENOMIC DNA]</scope>
    <source>
        <strain evidence="3 4">CBS 459.81</strain>
    </source>
</reference>
<dbReference type="InterPro" id="IPR015034">
    <property type="entry name" value="Bles03"/>
</dbReference>
<dbReference type="Pfam" id="PF08939">
    <property type="entry name" value="Bles03"/>
    <property type="match status" value="1"/>
</dbReference>
<protein>
    <submittedName>
        <fullName evidence="3">DUF1917-domain-containing protein</fullName>
    </submittedName>
</protein>
<dbReference type="OrthoDB" id="10067381at2759"/>
<sequence length="321" mass="36676">MSDEGEMVAGDGWISDDSSFYGDEDEQERLKELSEQFDCTHYWLTYGQRLNTIVTMYRLALEQRRPSIELHNPYEGQKDAWQLGESIADFTNRLPPVTSQVGQVGPWIWVSNPYREGQGKSGDILAFKERGDQLLEAYRMKRRWIEAENPWKAKGTVTRKLAAEREVLKQQITELATSTGVTHGKWMFFPTLEDLPRIWRLIAEGVVENRLGTSAKVATDDGTPSAASRLICVYTRDFSDTDDVLRMLKELVDMGLVNKDSPRGIYYKCDAYTWLEINSDNEYGIRASIYSSKEMLASTKKSELKPAAQKQQSTLVGFLRQ</sequence>
<evidence type="ECO:0000256" key="2">
    <source>
        <dbReference type="SAM" id="MobiDB-lite"/>
    </source>
</evidence>
<dbReference type="PANTHER" id="PTHR31977:SF1">
    <property type="entry name" value="UPF0696 PROTEIN C11ORF68"/>
    <property type="match status" value="1"/>
</dbReference>
<feature type="region of interest" description="Disordered" evidence="2">
    <location>
        <begin position="1"/>
        <end position="25"/>
    </location>
</feature>
<dbReference type="EMBL" id="KV745008">
    <property type="protein sequence ID" value="OCK79388.1"/>
    <property type="molecule type" value="Genomic_DNA"/>
</dbReference>
<dbReference type="AlphaFoldDB" id="A0A8E2E8U7"/>
<evidence type="ECO:0000313" key="4">
    <source>
        <dbReference type="Proteomes" id="UP000250266"/>
    </source>
</evidence>
<name>A0A8E2E8U7_9PEZI</name>
<keyword evidence="4" id="KW-1185">Reference proteome</keyword>
<dbReference type="InterPro" id="IPR023398">
    <property type="entry name" value="TIF_eIF4e-like"/>
</dbReference>
<comment type="similarity">
    <text evidence="1">Belongs to the UPF0696 family.</text>
</comment>